<feature type="compositionally biased region" description="Basic and acidic residues" evidence="1">
    <location>
        <begin position="29"/>
        <end position="47"/>
    </location>
</feature>
<accession>A0A7I7MM27</accession>
<dbReference type="AlphaFoldDB" id="A0A7I7MM27"/>
<proteinExistence type="predicted"/>
<dbReference type="Pfam" id="PF18879">
    <property type="entry name" value="EspA_EspE"/>
    <property type="match status" value="1"/>
</dbReference>
<sequence length="474" mass="49402">MDPGGESSGSERGGKEEESDSESEDSEVETSKSEKSLDRTGGGKEEIQAEDSGSETEETKDLKAEEPAKDGSVDEVDKLGSDAAERNVSDEVDSVDCFGHKAAEVQEGVKVENPVERAGGKPDELKTSGAAIIQATIAVLTAMTLLDGFGDEKGERFGAGAKKLESLAERLGSAWSDPEWQGVAAHAYDTRNSRLRDLIEQMADADKTMAHRVSEHAEKITATRIALGTNIGFLTACGFVAAYLESLGQLAASIALQIQVCTPALGVCATMQGLLIKHAEQTASSIHDAIAHYHQVSAGASAMRPAMSLTGGAPTGAGPTGGGVGRPTHRTPRVTPDEPTIPPGALAGPATPENHTDDPGDRRPTPPPPRPHPVSAIPHTAAQTTNAGLPATPSMPVQPRRSAAPTPARPGATPQTPTPPENTPKTTRTATRTTDADDQTTAATTNHPSRRAPINDNHATSHTQQPQNPTTRTG</sequence>
<feature type="region of interest" description="Disordered" evidence="1">
    <location>
        <begin position="1"/>
        <end position="92"/>
    </location>
</feature>
<keyword evidence="4" id="KW-1185">Reference proteome</keyword>
<evidence type="ECO:0000313" key="4">
    <source>
        <dbReference type="Proteomes" id="UP000467236"/>
    </source>
</evidence>
<feature type="region of interest" description="Disordered" evidence="1">
    <location>
        <begin position="307"/>
        <end position="474"/>
    </location>
</feature>
<name>A0A7I7MM27_9MYCO</name>
<dbReference type="InterPro" id="IPR043796">
    <property type="entry name" value="ESX-1_EspA/EspE-like"/>
</dbReference>
<feature type="compositionally biased region" description="Gly residues" evidence="1">
    <location>
        <begin position="313"/>
        <end position="325"/>
    </location>
</feature>
<feature type="compositionally biased region" description="Basic and acidic residues" evidence="1">
    <location>
        <begin position="354"/>
        <end position="364"/>
    </location>
</feature>
<dbReference type="KEGG" id="mshj:MSHI_02550"/>
<evidence type="ECO:0000259" key="2">
    <source>
        <dbReference type="Pfam" id="PF18879"/>
    </source>
</evidence>
<feature type="domain" description="ESX-1 secretion-associated protein EspA/EspE-like" evidence="2">
    <location>
        <begin position="152"/>
        <end position="227"/>
    </location>
</feature>
<organism evidence="3 4">
    <name type="scientific">Mycobacterium shinjukuense</name>
    <dbReference type="NCBI Taxonomy" id="398694"/>
    <lineage>
        <taxon>Bacteria</taxon>
        <taxon>Bacillati</taxon>
        <taxon>Actinomycetota</taxon>
        <taxon>Actinomycetes</taxon>
        <taxon>Mycobacteriales</taxon>
        <taxon>Mycobacteriaceae</taxon>
        <taxon>Mycobacterium</taxon>
    </lineage>
</organism>
<feature type="compositionally biased region" description="Low complexity" evidence="1">
    <location>
        <begin position="399"/>
        <end position="415"/>
    </location>
</feature>
<feature type="compositionally biased region" description="Acidic residues" evidence="1">
    <location>
        <begin position="17"/>
        <end position="28"/>
    </location>
</feature>
<reference evidence="3 4" key="1">
    <citation type="journal article" date="2019" name="Emerg. Microbes Infect.">
        <title>Comprehensive subspecies identification of 175 nontuberculous mycobacteria species based on 7547 genomic profiles.</title>
        <authorList>
            <person name="Matsumoto Y."/>
            <person name="Kinjo T."/>
            <person name="Motooka D."/>
            <person name="Nabeya D."/>
            <person name="Jung N."/>
            <person name="Uechi K."/>
            <person name="Horii T."/>
            <person name="Iida T."/>
            <person name="Fujita J."/>
            <person name="Nakamura S."/>
        </authorList>
    </citation>
    <scope>NUCLEOTIDE SEQUENCE [LARGE SCALE GENOMIC DNA]</scope>
    <source>
        <strain evidence="3 4">JCM 14233</strain>
    </source>
</reference>
<dbReference type="EMBL" id="AP022575">
    <property type="protein sequence ID" value="BBX72349.1"/>
    <property type="molecule type" value="Genomic_DNA"/>
</dbReference>
<evidence type="ECO:0000256" key="1">
    <source>
        <dbReference type="SAM" id="MobiDB-lite"/>
    </source>
</evidence>
<feature type="compositionally biased region" description="Basic and acidic residues" evidence="1">
    <location>
        <begin position="57"/>
        <end position="89"/>
    </location>
</feature>
<feature type="compositionally biased region" description="Polar residues" evidence="1">
    <location>
        <begin position="457"/>
        <end position="474"/>
    </location>
</feature>
<feature type="compositionally biased region" description="Low complexity" evidence="1">
    <location>
        <begin position="1"/>
        <end position="10"/>
    </location>
</feature>
<feature type="compositionally biased region" description="Low complexity" evidence="1">
    <location>
        <begin position="423"/>
        <end position="445"/>
    </location>
</feature>
<dbReference type="Proteomes" id="UP000467236">
    <property type="component" value="Chromosome"/>
</dbReference>
<gene>
    <name evidence="3" type="ORF">MSHI_02550</name>
</gene>
<protein>
    <recommendedName>
        <fullName evidence="2">ESX-1 secretion-associated protein EspA/EspE-like domain-containing protein</fullName>
    </recommendedName>
</protein>
<evidence type="ECO:0000313" key="3">
    <source>
        <dbReference type="EMBL" id="BBX72349.1"/>
    </source>
</evidence>